<dbReference type="InterPro" id="IPR007326">
    <property type="entry name" value="Lipoprotein-assoc_dom"/>
</dbReference>
<keyword evidence="2" id="KW-1133">Transmembrane helix</keyword>
<organism evidence="5">
    <name type="scientific">Mycoplasmopsis pulmonis (strain UAB CTIP)</name>
    <name type="common">Mycoplasma pulmonis</name>
    <dbReference type="NCBI Taxonomy" id="272635"/>
    <lineage>
        <taxon>Bacteria</taxon>
        <taxon>Bacillati</taxon>
        <taxon>Mycoplasmatota</taxon>
        <taxon>Mycoplasmoidales</taxon>
        <taxon>Metamycoplasmataceae</taxon>
        <taxon>Mycoplasmopsis</taxon>
    </lineage>
</organism>
<feature type="coiled-coil region" evidence="1">
    <location>
        <begin position="316"/>
        <end position="372"/>
    </location>
</feature>
<sequence>MLFENNKQGIKLKKGINKKAIFITAFTFSAIISVGSYSYIVYKHTKNVPTLKFRYKNETDKDLSFFLNIVEENFKKHNNFDVSAFFNEIIETKDLKTNYNLNFKVSDDFKKLYYQVNERSMGYVSKFTELSKISKASYTPLTREKQLLELEEYSKSLRLTWVDAKKISTNVLPSQVEEQNIQIQRYNQESQELLPLNLSKYSVLVTQSLVDDLNGKRQYHIRISLINDPTIKKDIVLDFTNLKKFIFEKDDFSIRQKLVLNRPLAKEFKAQYDLLKTPEEKRQKIESIFEINTSKDIVFIPEDLEFTNNTRELLLKHNLEKQVKNQNQQNPNQLKKLSFSSQVELTGFAPIKNEEVLEVEQELSKIKSLESKKAYNKILPSQISSTSILKDFFQMPQSVNGIDFSIELEKDGANDNAGTLSALIYARKKSVVESKKITIDGFLKLQDYLDLTINAIDSLKLKNNYSTLLPSNVELNDLEKIVDLPENFDGFVYKLLFEKSRFSVNDEKGTIKVTLQLSKDNLTVEKKDIQISGFRTIDEFIRQNFSSLGRAIRTKPGFDLKNYSASDLIPKEDIPASAYPAHFGQFFEFTDEKNPINQGYDIKLVSSEQFLSINESPGLNPKILESSDRGTELYAYIILTKDRSQLIIRRITIRGFRAKN</sequence>
<evidence type="ECO:0000313" key="5">
    <source>
        <dbReference type="Proteomes" id="UP000000528"/>
    </source>
</evidence>
<keyword evidence="5" id="KW-1185">Reference proteome</keyword>
<keyword evidence="2" id="KW-0812">Transmembrane</keyword>
<dbReference type="AlphaFoldDB" id="Q98PQ0"/>
<feature type="transmembrane region" description="Helical" evidence="2">
    <location>
        <begin position="20"/>
        <end position="42"/>
    </location>
</feature>
<evidence type="ECO:0000256" key="1">
    <source>
        <dbReference type="SAM" id="Coils"/>
    </source>
</evidence>
<dbReference type="Pfam" id="PF04200">
    <property type="entry name" value="Lipoprotein_17"/>
    <property type="match status" value="3"/>
</dbReference>
<protein>
    <recommendedName>
        <fullName evidence="3">Lipoprotein-associated type-17 domain-containing protein</fullName>
    </recommendedName>
</protein>
<proteinExistence type="predicted"/>
<accession>Q98PQ0</accession>
<keyword evidence="2" id="KW-0472">Membrane</keyword>
<dbReference type="BioCyc" id="MPUL272635:G1GT6-679-MONOMER"/>
<dbReference type="KEGG" id="mpu:MYPU_6690"/>
<reference evidence="4 5" key="1">
    <citation type="journal article" date="2001" name="Nucleic Acids Res.">
        <title>The complete genome sequence of the murine respiratory pathogen Mycoplasma pulmonis.</title>
        <authorList>
            <person name="Chambaud I."/>
            <person name="Heilig R."/>
            <person name="Ferris S."/>
            <person name="Barbe V."/>
            <person name="Samson D."/>
            <person name="Galisson F."/>
            <person name="Moszer I."/>
            <person name="Dybvig K."/>
            <person name="Wroblewski H."/>
            <person name="Viari A."/>
            <person name="Rocha E.P.C."/>
            <person name="Blanchard A."/>
        </authorList>
    </citation>
    <scope>NUCLEOTIDE SEQUENCE [LARGE SCALE GENOMIC DNA]</scope>
    <source>
        <strain evidence="4 5">UAB CTIP</strain>
    </source>
</reference>
<dbReference type="EMBL" id="AL445565">
    <property type="protein sequence ID" value="CAC13842.1"/>
    <property type="molecule type" value="Genomic_DNA"/>
</dbReference>
<feature type="domain" description="Lipoprotein-associated type-17" evidence="3">
    <location>
        <begin position="165"/>
        <end position="243"/>
    </location>
</feature>
<keyword evidence="1" id="KW-0175">Coiled coil</keyword>
<evidence type="ECO:0000259" key="3">
    <source>
        <dbReference type="Pfam" id="PF04200"/>
    </source>
</evidence>
<evidence type="ECO:0000313" key="4">
    <source>
        <dbReference type="EMBL" id="CAC13842.1"/>
    </source>
</evidence>
<name>Q98PQ0_MYCPU</name>
<feature type="domain" description="Lipoprotein-associated type-17" evidence="3">
    <location>
        <begin position="453"/>
        <end position="536"/>
    </location>
</feature>
<dbReference type="PIR" id="E90595">
    <property type="entry name" value="E90595"/>
</dbReference>
<dbReference type="HOGENOM" id="CLU_415503_0_0_14"/>
<dbReference type="RefSeq" id="WP_010925470.1">
    <property type="nucleotide sequence ID" value="NC_002771.1"/>
</dbReference>
<dbReference type="eggNOG" id="ENOG5030NUD">
    <property type="taxonomic scope" value="Bacteria"/>
</dbReference>
<feature type="domain" description="Lipoprotein-associated type-17" evidence="3">
    <location>
        <begin position="362"/>
        <end position="444"/>
    </location>
</feature>
<gene>
    <name evidence="4" type="ordered locus">MYPU_6690</name>
</gene>
<evidence type="ECO:0000256" key="2">
    <source>
        <dbReference type="SAM" id="Phobius"/>
    </source>
</evidence>
<dbReference type="Proteomes" id="UP000000528">
    <property type="component" value="Chromosome"/>
</dbReference>